<dbReference type="InterPro" id="IPR001296">
    <property type="entry name" value="Glyco_trans_1"/>
</dbReference>
<evidence type="ECO:0000313" key="5">
    <source>
        <dbReference type="Proteomes" id="UP000466952"/>
    </source>
</evidence>
<dbReference type="PANTHER" id="PTHR45947:SF3">
    <property type="entry name" value="SULFOQUINOVOSYL TRANSFERASE SQD2"/>
    <property type="match status" value="1"/>
</dbReference>
<dbReference type="Gene3D" id="3.40.50.2000">
    <property type="entry name" value="Glycogen Phosphorylase B"/>
    <property type="match status" value="2"/>
</dbReference>
<proteinExistence type="predicted"/>
<dbReference type="AlphaFoldDB" id="A0A139JZ51"/>
<dbReference type="PANTHER" id="PTHR45947">
    <property type="entry name" value="SULFOQUINOVOSYL TRANSFERASE SQD2"/>
    <property type="match status" value="1"/>
</dbReference>
<dbReference type="RefSeq" id="WP_005837274.1">
    <property type="nucleotide sequence ID" value="NZ_CAXSSZ010000015.1"/>
</dbReference>
<evidence type="ECO:0000313" key="3">
    <source>
        <dbReference type="EMBL" id="KAB4237838.1"/>
    </source>
</evidence>
<evidence type="ECO:0000259" key="1">
    <source>
        <dbReference type="Pfam" id="PF00534"/>
    </source>
</evidence>
<dbReference type="Pfam" id="PF00534">
    <property type="entry name" value="Glycos_transf_1"/>
    <property type="match status" value="1"/>
</dbReference>
<gene>
    <name evidence="3" type="ORF">GAP47_07950</name>
    <name evidence="2" type="ORF">GAP55_08055</name>
</gene>
<dbReference type="SUPFAM" id="SSF53756">
    <property type="entry name" value="UDP-Glycosyltransferase/glycogen phosphorylase"/>
    <property type="match status" value="1"/>
</dbReference>
<dbReference type="InterPro" id="IPR050194">
    <property type="entry name" value="Glycosyltransferase_grp1"/>
</dbReference>
<dbReference type="GO" id="GO:0016757">
    <property type="term" value="F:glycosyltransferase activity"/>
    <property type="evidence" value="ECO:0007669"/>
    <property type="project" value="InterPro"/>
</dbReference>
<dbReference type="GeneID" id="29794124"/>
<dbReference type="Proteomes" id="UP000462376">
    <property type="component" value="Unassembled WGS sequence"/>
</dbReference>
<keyword evidence="2" id="KW-0808">Transferase</keyword>
<organism evidence="2 5">
    <name type="scientific">Bacteroides uniformis</name>
    <dbReference type="NCBI Taxonomy" id="820"/>
    <lineage>
        <taxon>Bacteria</taxon>
        <taxon>Pseudomonadati</taxon>
        <taxon>Bacteroidota</taxon>
        <taxon>Bacteroidia</taxon>
        <taxon>Bacteroidales</taxon>
        <taxon>Bacteroidaceae</taxon>
        <taxon>Bacteroides</taxon>
    </lineage>
</organism>
<sequence>MINILFISSSLEKNGTEEFMMNVLRGLDRKSYHADFLIFSEGETENSKEAQSYGATIYRLPQRRKGLIYYRTLLRFFRNHKGKYNAVHWNEGEMTTLAPIFFAWKYKVPVRIIHAHNSNTNGLFRQIQHWFNKNFNLKYCTHRFACSSLASDFFFNNTNSIVIKNGIMLKKFAYNEEWRKAIRFKLKISNETLVIGHVGRFTDVKNQSFLVDVFKEVQKIEEDSKLIFIGIGEQYETIHQKVRNFELQDNVIFAGQQNNVNEWMQSFDIFVMPSLYEGLPFVLVEAQAAGLPCVVSDSVNKDACILDTFCFKSLNDSPSDWADLILEKCHNNHDRNTVNVLERAGFSIDSTVKYLEKVYSNQ</sequence>
<protein>
    <submittedName>
        <fullName evidence="2">Glycosyltransferase family 1 protein</fullName>
    </submittedName>
</protein>
<feature type="domain" description="Glycosyl transferase family 1" evidence="1">
    <location>
        <begin position="180"/>
        <end position="298"/>
    </location>
</feature>
<evidence type="ECO:0000313" key="4">
    <source>
        <dbReference type="Proteomes" id="UP000462376"/>
    </source>
</evidence>
<accession>A0A139JZ51</accession>
<dbReference type="EMBL" id="WCTL01000005">
    <property type="protein sequence ID" value="KAB4237838.1"/>
    <property type="molecule type" value="Genomic_DNA"/>
</dbReference>
<dbReference type="CDD" id="cd03812">
    <property type="entry name" value="GT4_CapH-like"/>
    <property type="match status" value="1"/>
</dbReference>
<comment type="caution">
    <text evidence="2">The sequence shown here is derived from an EMBL/GenBank/DDBJ whole genome shotgun (WGS) entry which is preliminary data.</text>
</comment>
<reference evidence="4 5" key="1">
    <citation type="journal article" date="2019" name="Nat. Med.">
        <title>A library of human gut bacterial isolates paired with longitudinal multiomics data enables mechanistic microbiome research.</title>
        <authorList>
            <person name="Poyet M."/>
            <person name="Groussin M."/>
            <person name="Gibbons S.M."/>
            <person name="Avila-Pacheco J."/>
            <person name="Jiang X."/>
            <person name="Kearney S.M."/>
            <person name="Perrotta A.R."/>
            <person name="Berdy B."/>
            <person name="Zhao S."/>
            <person name="Lieberman T.D."/>
            <person name="Swanson P.K."/>
            <person name="Smith M."/>
            <person name="Roesemann S."/>
            <person name="Alexander J.E."/>
            <person name="Rich S.A."/>
            <person name="Livny J."/>
            <person name="Vlamakis H."/>
            <person name="Clish C."/>
            <person name="Bullock K."/>
            <person name="Deik A."/>
            <person name="Scott J."/>
            <person name="Pierce K.A."/>
            <person name="Xavier R.J."/>
            <person name="Alm E.J."/>
        </authorList>
    </citation>
    <scope>NUCLEOTIDE SEQUENCE [LARGE SCALE GENOMIC DNA]</scope>
    <source>
        <strain evidence="2 5">BIOML-A11</strain>
        <strain evidence="3 4">BIOML-A5</strain>
    </source>
</reference>
<dbReference type="EMBL" id="WCTR01000005">
    <property type="protein sequence ID" value="KAB4213560.1"/>
    <property type="molecule type" value="Genomic_DNA"/>
</dbReference>
<dbReference type="Proteomes" id="UP000466952">
    <property type="component" value="Unassembled WGS sequence"/>
</dbReference>
<evidence type="ECO:0000313" key="2">
    <source>
        <dbReference type="EMBL" id="KAB4213560.1"/>
    </source>
</evidence>
<name>A0A139JZ51_BACUN</name>